<name>A0A1B7XJK1_9BACT</name>
<reference evidence="1 2" key="1">
    <citation type="submission" date="2015-01" db="EMBL/GenBank/DDBJ databases">
        <title>Desulfovibrio sp. JC271 draft genome sequence.</title>
        <authorList>
            <person name="Shivani Y."/>
            <person name="Subhash Y."/>
            <person name="Sasikala C."/>
            <person name="Ramana C.V."/>
        </authorList>
    </citation>
    <scope>NUCLEOTIDE SEQUENCE [LARGE SCALE GENOMIC DNA]</scope>
    <source>
        <strain evidence="1 2">JC271</strain>
    </source>
</reference>
<sequence length="111" mass="12710">MRLYLLEDLTGEDITAISKRFNELELAGSMEGIYWLPCPQDLLSETQQAHADECGPHCMAVEIDGSTLRMELLVRARNKLRCECVSYASPELRTHMIQYIDNMLAELNIYV</sequence>
<comment type="caution">
    <text evidence="1">The sequence shown here is derived from an EMBL/GenBank/DDBJ whole genome shotgun (WGS) entry which is preliminary data.</text>
</comment>
<dbReference type="STRING" id="1560234.SP90_03480"/>
<proteinExistence type="predicted"/>
<gene>
    <name evidence="1" type="ORF">SP90_03480</name>
</gene>
<organism evidence="1 2">
    <name type="scientific">Halodesulfovibrio spirochaetisodalis</name>
    <dbReference type="NCBI Taxonomy" id="1560234"/>
    <lineage>
        <taxon>Bacteria</taxon>
        <taxon>Pseudomonadati</taxon>
        <taxon>Thermodesulfobacteriota</taxon>
        <taxon>Desulfovibrionia</taxon>
        <taxon>Desulfovibrionales</taxon>
        <taxon>Desulfovibrionaceae</taxon>
        <taxon>Halodesulfovibrio</taxon>
    </lineage>
</organism>
<keyword evidence="2" id="KW-1185">Reference proteome</keyword>
<dbReference type="AlphaFoldDB" id="A0A1B7XJK1"/>
<dbReference type="RefSeq" id="WP_066852625.1">
    <property type="nucleotide sequence ID" value="NZ_JXMS01000004.1"/>
</dbReference>
<dbReference type="EMBL" id="JXMS01000004">
    <property type="protein sequence ID" value="OBQ55700.1"/>
    <property type="molecule type" value="Genomic_DNA"/>
</dbReference>
<dbReference type="OrthoDB" id="5459426at2"/>
<evidence type="ECO:0000313" key="2">
    <source>
        <dbReference type="Proteomes" id="UP000091979"/>
    </source>
</evidence>
<dbReference type="PATRIC" id="fig|1560234.3.peg.2567"/>
<protein>
    <submittedName>
        <fullName evidence="1">Uncharacterized protein</fullName>
    </submittedName>
</protein>
<dbReference type="Proteomes" id="UP000091979">
    <property type="component" value="Unassembled WGS sequence"/>
</dbReference>
<evidence type="ECO:0000313" key="1">
    <source>
        <dbReference type="EMBL" id="OBQ55700.1"/>
    </source>
</evidence>
<accession>A0A1B7XJK1</accession>